<dbReference type="GO" id="GO:0005634">
    <property type="term" value="C:nucleus"/>
    <property type="evidence" value="ECO:0007669"/>
    <property type="project" value="TreeGrafter"/>
</dbReference>
<name>N1QU58_AEGTA</name>
<dbReference type="PANTHER" id="PTHR12360">
    <property type="entry name" value="NUCLEAR TRANSCRIPTION FACTOR, X-BOX BINDING 1 NFX1"/>
    <property type="match status" value="1"/>
</dbReference>
<reference evidence="3" key="1">
    <citation type="submission" date="2015-06" db="UniProtKB">
        <authorList>
            <consortium name="EnsemblPlants"/>
        </authorList>
    </citation>
    <scope>IDENTIFICATION</scope>
</reference>
<evidence type="ECO:0000256" key="1">
    <source>
        <dbReference type="SAM" id="MobiDB-lite"/>
    </source>
</evidence>
<dbReference type="GO" id="GO:0000977">
    <property type="term" value="F:RNA polymerase II transcription regulatory region sequence-specific DNA binding"/>
    <property type="evidence" value="ECO:0007669"/>
    <property type="project" value="TreeGrafter"/>
</dbReference>
<dbReference type="InterPro" id="IPR056234">
    <property type="entry name" value="RRM_NFXL1"/>
</dbReference>
<dbReference type="Pfam" id="PF24435">
    <property type="entry name" value="RRM_NFXL1"/>
    <property type="match status" value="1"/>
</dbReference>
<dbReference type="AlphaFoldDB" id="N1QU58"/>
<protein>
    <recommendedName>
        <fullName evidence="2">NFXL1 RRM-like domain-containing protein</fullName>
    </recommendedName>
</protein>
<dbReference type="PANTHER" id="PTHR12360:SF15">
    <property type="entry name" value="NF-X1-TYPE DOMAIN-CONTAINING PROTEIN"/>
    <property type="match status" value="1"/>
</dbReference>
<feature type="compositionally biased region" description="Acidic residues" evidence="1">
    <location>
        <begin position="794"/>
        <end position="803"/>
    </location>
</feature>
<feature type="domain" description="NFXL1 RRM-like" evidence="2">
    <location>
        <begin position="582"/>
        <end position="658"/>
    </location>
</feature>
<dbReference type="InterPro" id="IPR034078">
    <property type="entry name" value="NFX1_fam"/>
</dbReference>
<feature type="region of interest" description="Disordered" evidence="1">
    <location>
        <begin position="745"/>
        <end position="803"/>
    </location>
</feature>
<dbReference type="GO" id="GO:0000981">
    <property type="term" value="F:DNA-binding transcription factor activity, RNA polymerase II-specific"/>
    <property type="evidence" value="ECO:0007669"/>
    <property type="project" value="TreeGrafter"/>
</dbReference>
<organism evidence="3">
    <name type="scientific">Aegilops tauschii</name>
    <name type="common">Tausch's goatgrass</name>
    <name type="synonym">Aegilops squarrosa</name>
    <dbReference type="NCBI Taxonomy" id="37682"/>
    <lineage>
        <taxon>Eukaryota</taxon>
        <taxon>Viridiplantae</taxon>
        <taxon>Streptophyta</taxon>
        <taxon>Embryophyta</taxon>
        <taxon>Tracheophyta</taxon>
        <taxon>Spermatophyta</taxon>
        <taxon>Magnoliopsida</taxon>
        <taxon>Liliopsida</taxon>
        <taxon>Poales</taxon>
        <taxon>Poaceae</taxon>
        <taxon>BOP clade</taxon>
        <taxon>Pooideae</taxon>
        <taxon>Triticodae</taxon>
        <taxon>Triticeae</taxon>
        <taxon>Triticinae</taxon>
        <taxon>Aegilops</taxon>
    </lineage>
</organism>
<proteinExistence type="predicted"/>
<evidence type="ECO:0000313" key="3">
    <source>
        <dbReference type="EnsemblPlants" id="EMT02046"/>
    </source>
</evidence>
<accession>N1QU58</accession>
<evidence type="ECO:0000259" key="2">
    <source>
        <dbReference type="Pfam" id="PF24435"/>
    </source>
</evidence>
<dbReference type="EnsemblPlants" id="EMT02046">
    <property type="protein sequence ID" value="EMT02046"/>
    <property type="gene ID" value="F775_16393"/>
</dbReference>
<sequence length="803" mass="85944">MTMSPPGARTPASCSATLGRARPARRLLRSARALAASSLSPVDVRTGARLSRVGSRARSCYPAGGTVATRSATPARAGNARLITLHSASVARKQRHCCAARWCSKGICRTRMGCSLAARFVATIWHVPIMPARMFATQGHAGSVSFCQGRSPHAIVARQGCRRRGLAAWTQSPPVTRYVTRDCRVDCIGARARAMKESAHRAWCVSSRGAAVAHQARWWSAIRSPGKSSVATSLVAARRTAGGTGAVSAVARCRSHLLSIKVTAWIPLSARYHVARSSGVDSMDASISATAVTAVPWQQALWPQEELREAQVQRVLLPAVEAICSASRISDATSPVERTVNVDCMLVPGLAILPLVIHRPQMEKLVQALGAKFHVDSYVGSQGGNASTLATPHATHRHLAQIAGGAYNGDSTFDIPVMQQLPMALQPVESNGKRVPLGQRKLCCDEECAKVERKRVLAEAFDITPPNLDALHFGENSNASELVSDLFRREPKWVLAIEERCKFLVLGKTRGNSSSNMKFHVFCHMMKDKRDAIRLIADRWKLSVQAVGWEPKRFVTVHVTPKSKVPARVLGSKPGVPVSAAHPYFDSMVDMDPRLVVAMLDLPRDADVNSLVLRFGGECELVWLNDKNAAAVFSDPARAATALRRLDYGSAYQGAAMFCPSSITQASLSSNVWVGAPRDGGLAAMSSASPWKKASPSELNPNPPAMMTVLGRAPGTSVLGHAPGSVWKPAVQVTSSNRWNALEPDAATSSGAADKPKPPPHTDAGSSTSAPRVGAGSSAEPSSGQSVSKLQPDFEVEDWEEIE</sequence>
<feature type="compositionally biased region" description="Polar residues" evidence="1">
    <location>
        <begin position="779"/>
        <end position="789"/>
    </location>
</feature>